<dbReference type="Gene3D" id="1.10.530.10">
    <property type="match status" value="1"/>
</dbReference>
<dbReference type="AlphaFoldDB" id="A0A6M3JE46"/>
<gene>
    <name evidence="2" type="ORF">MM415B00199_0013</name>
</gene>
<dbReference type="CDD" id="cd00254">
    <property type="entry name" value="LT-like"/>
    <property type="match status" value="1"/>
</dbReference>
<organism evidence="2">
    <name type="scientific">viral metagenome</name>
    <dbReference type="NCBI Taxonomy" id="1070528"/>
    <lineage>
        <taxon>unclassified sequences</taxon>
        <taxon>metagenomes</taxon>
        <taxon>organismal metagenomes</taxon>
    </lineage>
</organism>
<proteinExistence type="predicted"/>
<evidence type="ECO:0000313" key="2">
    <source>
        <dbReference type="EMBL" id="QJA67558.1"/>
    </source>
</evidence>
<accession>A0A6M3JE46</accession>
<dbReference type="Pfam" id="PF01464">
    <property type="entry name" value="SLT"/>
    <property type="match status" value="1"/>
</dbReference>
<name>A0A6M3JE46_9ZZZZ</name>
<dbReference type="InterPro" id="IPR008258">
    <property type="entry name" value="Transglycosylase_SLT_dom_1"/>
</dbReference>
<protein>
    <submittedName>
        <fullName evidence="2">Putative transglycosylase</fullName>
    </submittedName>
</protein>
<reference evidence="2" key="1">
    <citation type="submission" date="2020-03" db="EMBL/GenBank/DDBJ databases">
        <title>The deep terrestrial virosphere.</title>
        <authorList>
            <person name="Holmfeldt K."/>
            <person name="Nilsson E."/>
            <person name="Simone D."/>
            <person name="Lopez-Fernandez M."/>
            <person name="Wu X."/>
            <person name="de Brujin I."/>
            <person name="Lundin D."/>
            <person name="Andersson A."/>
            <person name="Bertilsson S."/>
            <person name="Dopson M."/>
        </authorList>
    </citation>
    <scope>NUCLEOTIDE SEQUENCE</scope>
    <source>
        <strain evidence="2">MM415B00199</strain>
    </source>
</reference>
<dbReference type="InterPro" id="IPR023346">
    <property type="entry name" value="Lysozyme-like_dom_sf"/>
</dbReference>
<dbReference type="SUPFAM" id="SSF53955">
    <property type="entry name" value="Lysozyme-like"/>
    <property type="match status" value="1"/>
</dbReference>
<sequence>MWLRIISFVFLVMSCTSAVATVEPPVTIDPKDRCSQWIQPVRTEHTKYFGFQFPYWYGVGQLRAESACRADVGSFDGGQGVAQFMPKTAQYIASLMGEALDPYNPKQAIRAQAFYMNRIHILENWGIKLWIDYQIYNGGRGTLYNEYKRAGYTDWEAMKQECQRKKIEFSWGILDLCVVNYDYSKKVASYGEAYRRGSDGMMFW</sequence>
<dbReference type="PROSITE" id="PS51257">
    <property type="entry name" value="PROKAR_LIPOPROTEIN"/>
    <property type="match status" value="1"/>
</dbReference>
<evidence type="ECO:0000259" key="1">
    <source>
        <dbReference type="Pfam" id="PF01464"/>
    </source>
</evidence>
<dbReference type="EMBL" id="MT141573">
    <property type="protein sequence ID" value="QJA67558.1"/>
    <property type="molecule type" value="Genomic_DNA"/>
</dbReference>
<feature type="domain" description="Transglycosylase SLT" evidence="1">
    <location>
        <begin position="63"/>
        <end position="151"/>
    </location>
</feature>